<evidence type="ECO:0000313" key="2">
    <source>
        <dbReference type="EMBL" id="KFM58324.1"/>
    </source>
</evidence>
<evidence type="ECO:0000313" key="3">
    <source>
        <dbReference type="Proteomes" id="UP000054359"/>
    </source>
</evidence>
<keyword evidence="2" id="KW-0378">Hydrolase</keyword>
<dbReference type="Gene3D" id="3.90.1300.10">
    <property type="entry name" value="Amidase signature (AS) domain"/>
    <property type="match status" value="1"/>
</dbReference>
<dbReference type="PANTHER" id="PTHR43372:SF3">
    <property type="entry name" value="AT07710P-RELATED"/>
    <property type="match status" value="1"/>
</dbReference>
<dbReference type="Proteomes" id="UP000054359">
    <property type="component" value="Unassembled WGS sequence"/>
</dbReference>
<dbReference type="GO" id="GO:0016787">
    <property type="term" value="F:hydrolase activity"/>
    <property type="evidence" value="ECO:0007669"/>
    <property type="project" value="UniProtKB-KW"/>
</dbReference>
<organism evidence="2 3">
    <name type="scientific">Stegodyphus mimosarum</name>
    <name type="common">African social velvet spider</name>
    <dbReference type="NCBI Taxonomy" id="407821"/>
    <lineage>
        <taxon>Eukaryota</taxon>
        <taxon>Metazoa</taxon>
        <taxon>Ecdysozoa</taxon>
        <taxon>Arthropoda</taxon>
        <taxon>Chelicerata</taxon>
        <taxon>Arachnida</taxon>
        <taxon>Araneae</taxon>
        <taxon>Araneomorphae</taxon>
        <taxon>Entelegynae</taxon>
        <taxon>Eresoidea</taxon>
        <taxon>Eresidae</taxon>
        <taxon>Stegodyphus</taxon>
    </lineage>
</organism>
<evidence type="ECO:0000259" key="1">
    <source>
        <dbReference type="Pfam" id="PF01425"/>
    </source>
</evidence>
<dbReference type="OrthoDB" id="6428749at2759"/>
<sequence>MGIGTDLGGSIRIPSSFCGIYGHKPSTGVIPNRKYWQNDEGELNNFVSTGPMCRYVQDLLLLAKILSDSDLRLRLDEKVNFRNVKVYYMEEVPGYLNSAVWPIKAAVRKAARHFENEYGITATKVNIEELRYGFDIWESKLLEIGSPSLASMLSGEDAEDSKINLTMELIKSFFRCSDHTWPAIFFAMVDMRKKNKFYYKSLEKFNALKTKLEELLQDDAIFLLPTHPELPPHYLMTIPKYRNIVYTCIFNILGYPSTQIPTGLHEGIPIGIQAISRRFQDRLTIAAAVELDKVFNGWISPCPVSVK</sequence>
<proteinExistence type="predicted"/>
<dbReference type="InterPro" id="IPR036928">
    <property type="entry name" value="AS_sf"/>
</dbReference>
<accession>A0A087SZN5</accession>
<name>A0A087SZN5_STEMI</name>
<gene>
    <name evidence="2" type="ORF">X975_10653</name>
</gene>
<dbReference type="InterPro" id="IPR052739">
    <property type="entry name" value="FAAH2"/>
</dbReference>
<dbReference type="InterPro" id="IPR023631">
    <property type="entry name" value="Amidase_dom"/>
</dbReference>
<dbReference type="PANTHER" id="PTHR43372">
    <property type="entry name" value="FATTY-ACID AMIDE HYDROLASE"/>
    <property type="match status" value="1"/>
</dbReference>
<protein>
    <submittedName>
        <fullName evidence="2">Fatty-acid amide hydrolase 2</fullName>
    </submittedName>
</protein>
<keyword evidence="3" id="KW-1185">Reference proteome</keyword>
<reference evidence="2 3" key="1">
    <citation type="submission" date="2013-11" db="EMBL/GenBank/DDBJ databases">
        <title>Genome sequencing of Stegodyphus mimosarum.</title>
        <authorList>
            <person name="Bechsgaard J."/>
        </authorList>
    </citation>
    <scope>NUCLEOTIDE SEQUENCE [LARGE SCALE GENOMIC DNA]</scope>
</reference>
<dbReference type="EMBL" id="KK112697">
    <property type="protein sequence ID" value="KFM58324.1"/>
    <property type="molecule type" value="Genomic_DNA"/>
</dbReference>
<feature type="non-terminal residue" evidence="2">
    <location>
        <position position="307"/>
    </location>
</feature>
<dbReference type="GO" id="GO:0012505">
    <property type="term" value="C:endomembrane system"/>
    <property type="evidence" value="ECO:0007669"/>
    <property type="project" value="TreeGrafter"/>
</dbReference>
<dbReference type="OMA" id="FTENEGC"/>
<dbReference type="SUPFAM" id="SSF75304">
    <property type="entry name" value="Amidase signature (AS) enzymes"/>
    <property type="match status" value="1"/>
</dbReference>
<feature type="domain" description="Amidase" evidence="1">
    <location>
        <begin position="1"/>
        <end position="284"/>
    </location>
</feature>
<dbReference type="Pfam" id="PF01425">
    <property type="entry name" value="Amidase"/>
    <property type="match status" value="1"/>
</dbReference>
<dbReference type="AlphaFoldDB" id="A0A087SZN5"/>
<dbReference type="STRING" id="407821.A0A087SZN5"/>